<evidence type="ECO:0000259" key="8">
    <source>
        <dbReference type="Pfam" id="PF20684"/>
    </source>
</evidence>
<evidence type="ECO:0000256" key="5">
    <source>
        <dbReference type="ARBA" id="ARBA00038359"/>
    </source>
</evidence>
<feature type="transmembrane region" description="Helical" evidence="7">
    <location>
        <begin position="96"/>
        <end position="120"/>
    </location>
</feature>
<evidence type="ECO:0000256" key="6">
    <source>
        <dbReference type="SAM" id="MobiDB-lite"/>
    </source>
</evidence>
<dbReference type="GO" id="GO:0016020">
    <property type="term" value="C:membrane"/>
    <property type="evidence" value="ECO:0007669"/>
    <property type="project" value="UniProtKB-SubCell"/>
</dbReference>
<reference evidence="9 10" key="1">
    <citation type="submission" date="2020-01" db="EMBL/GenBank/DDBJ databases">
        <authorList>
            <consortium name="DOE Joint Genome Institute"/>
            <person name="Haridas S."/>
            <person name="Albert R."/>
            <person name="Binder M."/>
            <person name="Bloem J."/>
            <person name="Labutti K."/>
            <person name="Salamov A."/>
            <person name="Andreopoulos B."/>
            <person name="Baker S.E."/>
            <person name="Barry K."/>
            <person name="Bills G."/>
            <person name="Bluhm B.H."/>
            <person name="Cannon C."/>
            <person name="Castanera R."/>
            <person name="Culley D.E."/>
            <person name="Daum C."/>
            <person name="Ezra D."/>
            <person name="Gonzalez J.B."/>
            <person name="Henrissat B."/>
            <person name="Kuo A."/>
            <person name="Liang C."/>
            <person name="Lipzen A."/>
            <person name="Lutzoni F."/>
            <person name="Magnuson J."/>
            <person name="Mondo S."/>
            <person name="Nolan M."/>
            <person name="Ohm R."/>
            <person name="Pangilinan J."/>
            <person name="Park H.-J.H."/>
            <person name="Ramirez L."/>
            <person name="Alfaro M."/>
            <person name="Sun H."/>
            <person name="Tritt A."/>
            <person name="Yoshinaga Y."/>
            <person name="Zwiers L.-H.L."/>
            <person name="Turgeon B.G."/>
            <person name="Goodwin S.B."/>
            <person name="Spatafora J.W."/>
            <person name="Crous P.W."/>
            <person name="Grigoriev I.V."/>
        </authorList>
    </citation>
    <scope>NUCLEOTIDE SEQUENCE [LARGE SCALE GENOMIC DNA]</scope>
    <source>
        <strain evidence="9 10">CBS 611.86</strain>
    </source>
</reference>
<evidence type="ECO:0000313" key="9">
    <source>
        <dbReference type="EMBL" id="KAF2871096.1"/>
    </source>
</evidence>
<dbReference type="InterPro" id="IPR052337">
    <property type="entry name" value="SAT4-like"/>
</dbReference>
<evidence type="ECO:0000256" key="7">
    <source>
        <dbReference type="SAM" id="Phobius"/>
    </source>
</evidence>
<name>A0A7C8M7T5_9PLEO</name>
<evidence type="ECO:0000256" key="2">
    <source>
        <dbReference type="ARBA" id="ARBA00022692"/>
    </source>
</evidence>
<feature type="region of interest" description="Disordered" evidence="6">
    <location>
        <begin position="338"/>
        <end position="450"/>
    </location>
</feature>
<dbReference type="OrthoDB" id="3934549at2759"/>
<organism evidence="9 10">
    <name type="scientific">Massariosphaeria phaeospora</name>
    <dbReference type="NCBI Taxonomy" id="100035"/>
    <lineage>
        <taxon>Eukaryota</taxon>
        <taxon>Fungi</taxon>
        <taxon>Dikarya</taxon>
        <taxon>Ascomycota</taxon>
        <taxon>Pezizomycotina</taxon>
        <taxon>Dothideomycetes</taxon>
        <taxon>Pleosporomycetidae</taxon>
        <taxon>Pleosporales</taxon>
        <taxon>Pleosporales incertae sedis</taxon>
        <taxon>Massariosphaeria</taxon>
    </lineage>
</organism>
<keyword evidence="4 7" id="KW-0472">Membrane</keyword>
<comment type="caution">
    <text evidence="9">The sequence shown here is derived from an EMBL/GenBank/DDBJ whole genome shotgun (WGS) entry which is preliminary data.</text>
</comment>
<comment type="subcellular location">
    <subcellularLocation>
        <location evidence="1">Membrane</location>
        <topology evidence="1">Multi-pass membrane protein</topology>
    </subcellularLocation>
</comment>
<feature type="domain" description="Rhodopsin" evidence="8">
    <location>
        <begin position="38"/>
        <end position="278"/>
    </location>
</feature>
<feature type="transmembrane region" description="Helical" evidence="7">
    <location>
        <begin position="214"/>
        <end position="233"/>
    </location>
</feature>
<evidence type="ECO:0000256" key="1">
    <source>
        <dbReference type="ARBA" id="ARBA00004141"/>
    </source>
</evidence>
<feature type="transmembrane region" description="Helical" evidence="7">
    <location>
        <begin position="54"/>
        <end position="76"/>
    </location>
</feature>
<sequence length="450" mass="48611">MAGTPPSKVPPGPNVTVAPRLQGITASLYIVALVLFGARLYTRIRHKRLGWDDYTITFALGLALSEWVLWICAMHYGAGRHNYYVPAADQVTAQHLLFATMVPWAACMMFIKISIACMLLRIKHSPPWRIFLWSMIAIQVASCTASLVFQLVQCFPLAAVWDRAGHPNARCAKKQSSFISLYVNSAIGISTDLILATVPISFIRTMHCPLREKIVLCCLMGLGVFATACSIVKTSLVTSYGKTGDALWDGVDLTLWSVLEEQTGILAACIPCLKSPFEHTLRHLGILSSPKHGGAATNYLNYTTSSHPSGTRDSRSLRLSQQLRALRPAHYIIEIHTGCSSLTPPGSTPTSTSSSGHSAGTAKSAHSAAPAQSEDSTWPRAELEHVCGMPHTPQPPAAAQKQRAAKEGIVKTTEFHVRSEVLGRAEGDGERETSVENQGGRAEAAVSSTV</sequence>
<dbReference type="AlphaFoldDB" id="A0A7C8M7T5"/>
<accession>A0A7C8M7T5</accession>
<feature type="compositionally biased region" description="Low complexity" evidence="6">
    <location>
        <begin position="338"/>
        <end position="373"/>
    </location>
</feature>
<keyword evidence="10" id="KW-1185">Reference proteome</keyword>
<feature type="transmembrane region" description="Helical" evidence="7">
    <location>
        <begin position="181"/>
        <end position="202"/>
    </location>
</feature>
<dbReference type="EMBL" id="JAADJZ010000012">
    <property type="protein sequence ID" value="KAF2871096.1"/>
    <property type="molecule type" value="Genomic_DNA"/>
</dbReference>
<gene>
    <name evidence="9" type="ORF">BDV95DRAFT_607377</name>
</gene>
<feature type="transmembrane region" description="Helical" evidence="7">
    <location>
        <begin position="132"/>
        <end position="161"/>
    </location>
</feature>
<dbReference type="InterPro" id="IPR049326">
    <property type="entry name" value="Rhodopsin_dom_fungi"/>
</dbReference>
<evidence type="ECO:0000313" key="10">
    <source>
        <dbReference type="Proteomes" id="UP000481861"/>
    </source>
</evidence>
<evidence type="ECO:0000256" key="4">
    <source>
        <dbReference type="ARBA" id="ARBA00023136"/>
    </source>
</evidence>
<evidence type="ECO:0000256" key="3">
    <source>
        <dbReference type="ARBA" id="ARBA00022989"/>
    </source>
</evidence>
<proteinExistence type="inferred from homology"/>
<dbReference type="PANTHER" id="PTHR33048">
    <property type="entry name" value="PTH11-LIKE INTEGRAL MEMBRANE PROTEIN (AFU_ORTHOLOGUE AFUA_5G11245)"/>
    <property type="match status" value="1"/>
</dbReference>
<dbReference type="Proteomes" id="UP000481861">
    <property type="component" value="Unassembled WGS sequence"/>
</dbReference>
<feature type="transmembrane region" description="Helical" evidence="7">
    <location>
        <begin position="20"/>
        <end position="42"/>
    </location>
</feature>
<comment type="similarity">
    <text evidence="5">Belongs to the SAT4 family.</text>
</comment>
<feature type="compositionally biased region" description="Basic and acidic residues" evidence="6">
    <location>
        <begin position="404"/>
        <end position="434"/>
    </location>
</feature>
<keyword evidence="2 7" id="KW-0812">Transmembrane</keyword>
<protein>
    <recommendedName>
        <fullName evidence="8">Rhodopsin domain-containing protein</fullName>
    </recommendedName>
</protein>
<dbReference type="PANTHER" id="PTHR33048:SF129">
    <property type="entry name" value="INTEGRAL MEMBRANE PROTEIN-RELATED"/>
    <property type="match status" value="1"/>
</dbReference>
<dbReference type="Pfam" id="PF20684">
    <property type="entry name" value="Fung_rhodopsin"/>
    <property type="match status" value="1"/>
</dbReference>
<keyword evidence="3 7" id="KW-1133">Transmembrane helix</keyword>